<accession>A0ABR7IJI5</accession>
<proteinExistence type="predicted"/>
<feature type="region of interest" description="Disordered" evidence="1">
    <location>
        <begin position="66"/>
        <end position="87"/>
    </location>
</feature>
<name>A0ABR7IJI5_9FIRM</name>
<gene>
    <name evidence="3" type="ORF">H8Z82_10955</name>
</gene>
<dbReference type="Proteomes" id="UP000649826">
    <property type="component" value="Unassembled WGS sequence"/>
</dbReference>
<evidence type="ECO:0000256" key="1">
    <source>
        <dbReference type="SAM" id="MobiDB-lite"/>
    </source>
</evidence>
<evidence type="ECO:0000313" key="4">
    <source>
        <dbReference type="Proteomes" id="UP000649826"/>
    </source>
</evidence>
<evidence type="ECO:0000313" key="3">
    <source>
        <dbReference type="EMBL" id="MBC5780159.1"/>
    </source>
</evidence>
<dbReference type="RefSeq" id="WP_186995126.1">
    <property type="nucleotide sequence ID" value="NZ_JACOQG010000017.1"/>
</dbReference>
<sequence>MSETKYNRRNRRDRKKRILTRLLIVLIIIFLLVGLAGILMARQKQDMEKQQKKDEAIAALASIPTVTPTPAATPTPTPTPIPTVTPTPVITRAPAFNPEDYIGVWKSENGRVTIQITELTEKTITFTYTQTNKKETAVCEANVKKSVAGNAANFSFKDSLGNKAKGFLTFDNGRLYAYIKTRKKAEGAKVHPSVDGIMIRN</sequence>
<keyword evidence="2" id="KW-0812">Transmembrane</keyword>
<keyword evidence="2" id="KW-0472">Membrane</keyword>
<organism evidence="3 4">
    <name type="scientific">Blautia difficilis</name>
    <dbReference type="NCBI Taxonomy" id="2763027"/>
    <lineage>
        <taxon>Bacteria</taxon>
        <taxon>Bacillati</taxon>
        <taxon>Bacillota</taxon>
        <taxon>Clostridia</taxon>
        <taxon>Lachnospirales</taxon>
        <taxon>Lachnospiraceae</taxon>
        <taxon>Blautia</taxon>
    </lineage>
</organism>
<protein>
    <recommendedName>
        <fullName evidence="5">DUF5640 domain-containing protein</fullName>
    </recommendedName>
</protein>
<feature type="transmembrane region" description="Helical" evidence="2">
    <location>
        <begin position="21"/>
        <end position="41"/>
    </location>
</feature>
<keyword evidence="4" id="KW-1185">Reference proteome</keyword>
<reference evidence="3 4" key="1">
    <citation type="submission" date="2020-08" db="EMBL/GenBank/DDBJ databases">
        <title>Genome public.</title>
        <authorList>
            <person name="Liu C."/>
            <person name="Sun Q."/>
        </authorList>
    </citation>
    <scope>NUCLEOTIDE SEQUENCE [LARGE SCALE GENOMIC DNA]</scope>
    <source>
        <strain evidence="3 4">M29</strain>
    </source>
</reference>
<feature type="compositionally biased region" description="Pro residues" evidence="1">
    <location>
        <begin position="71"/>
        <end position="85"/>
    </location>
</feature>
<comment type="caution">
    <text evidence="3">The sequence shown here is derived from an EMBL/GenBank/DDBJ whole genome shotgun (WGS) entry which is preliminary data.</text>
</comment>
<dbReference type="EMBL" id="JACOQG010000017">
    <property type="protein sequence ID" value="MBC5780159.1"/>
    <property type="molecule type" value="Genomic_DNA"/>
</dbReference>
<evidence type="ECO:0000256" key="2">
    <source>
        <dbReference type="SAM" id="Phobius"/>
    </source>
</evidence>
<evidence type="ECO:0008006" key="5">
    <source>
        <dbReference type="Google" id="ProtNLM"/>
    </source>
</evidence>
<keyword evidence="2" id="KW-1133">Transmembrane helix</keyword>